<gene>
    <name evidence="1" type="ORF">SDC9_114295</name>
</gene>
<evidence type="ECO:0000313" key="1">
    <source>
        <dbReference type="EMBL" id="MPM67373.1"/>
    </source>
</evidence>
<dbReference type="AlphaFoldDB" id="A0A645BW62"/>
<dbReference type="EMBL" id="VSSQ01021651">
    <property type="protein sequence ID" value="MPM67373.1"/>
    <property type="molecule type" value="Genomic_DNA"/>
</dbReference>
<sequence length="80" mass="8775">MDDDRLHTALAQEDDVLREGTLELVVDHGVAAVLDDHDLAGIVHQPRQCLDQHPGLGDQGRFVVGSVQCHQELYSAFSLT</sequence>
<reference evidence="1" key="1">
    <citation type="submission" date="2019-08" db="EMBL/GenBank/DDBJ databases">
        <authorList>
            <person name="Kucharzyk K."/>
            <person name="Murdoch R.W."/>
            <person name="Higgins S."/>
            <person name="Loffler F."/>
        </authorList>
    </citation>
    <scope>NUCLEOTIDE SEQUENCE</scope>
</reference>
<name>A0A645BW62_9ZZZZ</name>
<comment type="caution">
    <text evidence="1">The sequence shown here is derived from an EMBL/GenBank/DDBJ whole genome shotgun (WGS) entry which is preliminary data.</text>
</comment>
<organism evidence="1">
    <name type="scientific">bioreactor metagenome</name>
    <dbReference type="NCBI Taxonomy" id="1076179"/>
    <lineage>
        <taxon>unclassified sequences</taxon>
        <taxon>metagenomes</taxon>
        <taxon>ecological metagenomes</taxon>
    </lineage>
</organism>
<protein>
    <submittedName>
        <fullName evidence="1">Uncharacterized protein</fullName>
    </submittedName>
</protein>
<accession>A0A645BW62</accession>
<proteinExistence type="predicted"/>